<evidence type="ECO:0000313" key="2">
    <source>
        <dbReference type="Proteomes" id="UP001289374"/>
    </source>
</evidence>
<evidence type="ECO:0008006" key="3">
    <source>
        <dbReference type="Google" id="ProtNLM"/>
    </source>
</evidence>
<proteinExistence type="predicted"/>
<organism evidence="1 2">
    <name type="scientific">Sesamum angolense</name>
    <dbReference type="NCBI Taxonomy" id="2727404"/>
    <lineage>
        <taxon>Eukaryota</taxon>
        <taxon>Viridiplantae</taxon>
        <taxon>Streptophyta</taxon>
        <taxon>Embryophyta</taxon>
        <taxon>Tracheophyta</taxon>
        <taxon>Spermatophyta</taxon>
        <taxon>Magnoliopsida</taxon>
        <taxon>eudicotyledons</taxon>
        <taxon>Gunneridae</taxon>
        <taxon>Pentapetalae</taxon>
        <taxon>asterids</taxon>
        <taxon>lamiids</taxon>
        <taxon>Lamiales</taxon>
        <taxon>Pedaliaceae</taxon>
        <taxon>Sesamum</taxon>
    </lineage>
</organism>
<reference evidence="1" key="2">
    <citation type="journal article" date="2024" name="Plant">
        <title>Genomic evolution and insights into agronomic trait innovations of Sesamum species.</title>
        <authorList>
            <person name="Miao H."/>
            <person name="Wang L."/>
            <person name="Qu L."/>
            <person name="Liu H."/>
            <person name="Sun Y."/>
            <person name="Le M."/>
            <person name="Wang Q."/>
            <person name="Wei S."/>
            <person name="Zheng Y."/>
            <person name="Lin W."/>
            <person name="Duan Y."/>
            <person name="Cao H."/>
            <person name="Xiong S."/>
            <person name="Wang X."/>
            <person name="Wei L."/>
            <person name="Li C."/>
            <person name="Ma Q."/>
            <person name="Ju M."/>
            <person name="Zhao R."/>
            <person name="Li G."/>
            <person name="Mu C."/>
            <person name="Tian Q."/>
            <person name="Mei H."/>
            <person name="Zhang T."/>
            <person name="Gao T."/>
            <person name="Zhang H."/>
        </authorList>
    </citation>
    <scope>NUCLEOTIDE SEQUENCE</scope>
    <source>
        <strain evidence="1">K16</strain>
    </source>
</reference>
<keyword evidence="2" id="KW-1185">Reference proteome</keyword>
<dbReference type="AlphaFoldDB" id="A0AAE1WLP5"/>
<accession>A0AAE1WLP5</accession>
<sequence>MLDAELVTAKGGNAQEVKALYEQIGEFQKRTITAETNKKIEQARLKLEELTNWWSCYGTNKLSLEEVTNTLKQMHLYKSPGPNGHIPLKFDISKAYDRVEWSFLGSVLTGISLHPKIVSLITLCVNSIMYSFLPNDAQSGYLHLEVSDKVTLYPLYLFFVEAFSALIHIVEGDSQGQGVAISRLAPRVSHLLFVDDTRIFC</sequence>
<evidence type="ECO:0000313" key="1">
    <source>
        <dbReference type="EMBL" id="KAK4395725.1"/>
    </source>
</evidence>
<dbReference type="Proteomes" id="UP001289374">
    <property type="component" value="Unassembled WGS sequence"/>
</dbReference>
<comment type="caution">
    <text evidence="1">The sequence shown here is derived from an EMBL/GenBank/DDBJ whole genome shotgun (WGS) entry which is preliminary data.</text>
</comment>
<gene>
    <name evidence="1" type="ORF">Sango_1726800</name>
</gene>
<name>A0AAE1WLP5_9LAMI</name>
<reference evidence="1" key="1">
    <citation type="submission" date="2020-06" db="EMBL/GenBank/DDBJ databases">
        <authorList>
            <person name="Li T."/>
            <person name="Hu X."/>
            <person name="Zhang T."/>
            <person name="Song X."/>
            <person name="Zhang H."/>
            <person name="Dai N."/>
            <person name="Sheng W."/>
            <person name="Hou X."/>
            <person name="Wei L."/>
        </authorList>
    </citation>
    <scope>NUCLEOTIDE SEQUENCE</scope>
    <source>
        <strain evidence="1">K16</strain>
        <tissue evidence="1">Leaf</tissue>
    </source>
</reference>
<protein>
    <recommendedName>
        <fullName evidence="3">Reverse transcriptase domain-containing protein</fullName>
    </recommendedName>
</protein>
<dbReference type="EMBL" id="JACGWL010000009">
    <property type="protein sequence ID" value="KAK4395725.1"/>
    <property type="molecule type" value="Genomic_DNA"/>
</dbReference>